<evidence type="ECO:0000313" key="2">
    <source>
        <dbReference type="Proteomes" id="UP001209654"/>
    </source>
</evidence>
<evidence type="ECO:0000313" key="1">
    <source>
        <dbReference type="EMBL" id="GLB68275.1"/>
    </source>
</evidence>
<accession>A0ABQ5MWV2</accession>
<reference evidence="1 2" key="1">
    <citation type="journal article" date="2023" name="Int. J. Syst. Evol. Microbiol.">
        <title>Arthrobacter mangrovi sp. nov., an actinobacterium isolated from the rhizosphere of a mangrove.</title>
        <authorList>
            <person name="Hamada M."/>
            <person name="Saitou S."/>
            <person name="Enomoto N."/>
            <person name="Nanri K."/>
            <person name="Hidaka K."/>
            <person name="Miura T."/>
            <person name="Tamura T."/>
        </authorList>
    </citation>
    <scope>NUCLEOTIDE SEQUENCE [LARGE SCALE GENOMIC DNA]</scope>
    <source>
        <strain evidence="1 2">NBRC 112813</strain>
    </source>
</reference>
<name>A0ABQ5MWV2_9MICC</name>
<comment type="caution">
    <text evidence="1">The sequence shown here is derived from an EMBL/GenBank/DDBJ whole genome shotgun (WGS) entry which is preliminary data.</text>
</comment>
<gene>
    <name evidence="1" type="ORF">AHIS1636_27170</name>
</gene>
<dbReference type="RefSeq" id="WP_264796378.1">
    <property type="nucleotide sequence ID" value="NZ_BRVS01000014.1"/>
</dbReference>
<sequence>MAGNGVKAAALLRDGGAKAKMTAARIYAVAKDPATQEKTRKLVDDGKKVYEALTSPEAKRLYRQAADLVKQARKK</sequence>
<dbReference type="EMBL" id="BRVS01000014">
    <property type="protein sequence ID" value="GLB68275.1"/>
    <property type="molecule type" value="Genomic_DNA"/>
</dbReference>
<dbReference type="Proteomes" id="UP001209654">
    <property type="component" value="Unassembled WGS sequence"/>
</dbReference>
<keyword evidence="2" id="KW-1185">Reference proteome</keyword>
<protein>
    <submittedName>
        <fullName evidence="1">Uncharacterized protein</fullName>
    </submittedName>
</protein>
<organism evidence="1 2">
    <name type="scientific">Arthrobacter mangrovi</name>
    <dbReference type="NCBI Taxonomy" id="2966350"/>
    <lineage>
        <taxon>Bacteria</taxon>
        <taxon>Bacillati</taxon>
        <taxon>Actinomycetota</taxon>
        <taxon>Actinomycetes</taxon>
        <taxon>Micrococcales</taxon>
        <taxon>Micrococcaceae</taxon>
        <taxon>Arthrobacter</taxon>
    </lineage>
</organism>
<proteinExistence type="predicted"/>